<dbReference type="SUPFAM" id="SSF49723">
    <property type="entry name" value="Lipase/lipooxygenase domain (PLAT/LH2 domain)"/>
    <property type="match status" value="1"/>
</dbReference>
<dbReference type="STRING" id="7574.A0A1S3K7J7"/>
<dbReference type="InterPro" id="IPR051223">
    <property type="entry name" value="Polycystin"/>
</dbReference>
<feature type="domain" description="PLAT" evidence="5">
    <location>
        <begin position="380"/>
        <end position="499"/>
    </location>
</feature>
<reference evidence="7" key="1">
    <citation type="submission" date="2025-08" db="UniProtKB">
        <authorList>
            <consortium name="RefSeq"/>
        </authorList>
    </citation>
    <scope>IDENTIFICATION</scope>
    <source>
        <tissue evidence="7">Gonads</tissue>
    </source>
</reference>
<dbReference type="GeneID" id="106179356"/>
<dbReference type="GO" id="GO:0005262">
    <property type="term" value="F:calcium channel activity"/>
    <property type="evidence" value="ECO:0007669"/>
    <property type="project" value="TreeGrafter"/>
</dbReference>
<feature type="signal peptide" evidence="4">
    <location>
        <begin position="1"/>
        <end position="29"/>
    </location>
</feature>
<evidence type="ECO:0000256" key="2">
    <source>
        <dbReference type="SAM" id="MobiDB-lite"/>
    </source>
</evidence>
<dbReference type="InterPro" id="IPR036392">
    <property type="entry name" value="PLAT/LH2_dom_sf"/>
</dbReference>
<name>A0A1S3K7J7_LINAN</name>
<dbReference type="KEGG" id="lak:106179356"/>
<protein>
    <submittedName>
        <fullName evidence="7">Uncharacterized protein LOC106179356</fullName>
    </submittedName>
</protein>
<dbReference type="SMART" id="SM00308">
    <property type="entry name" value="LH2"/>
    <property type="match status" value="1"/>
</dbReference>
<comment type="caution">
    <text evidence="1">Lacks conserved residue(s) required for the propagation of feature annotation.</text>
</comment>
<dbReference type="Gene3D" id="2.60.60.20">
    <property type="entry name" value="PLAT/LH2 domain"/>
    <property type="match status" value="1"/>
</dbReference>
<dbReference type="AlphaFoldDB" id="A0A1S3K7J7"/>
<keyword evidence="6" id="KW-1185">Reference proteome</keyword>
<evidence type="ECO:0000256" key="1">
    <source>
        <dbReference type="PROSITE-ProRule" id="PRU00152"/>
    </source>
</evidence>
<dbReference type="InParanoid" id="A0A1S3K7J7"/>
<keyword evidence="3" id="KW-0472">Membrane</keyword>
<dbReference type="GO" id="GO:0050982">
    <property type="term" value="P:detection of mechanical stimulus"/>
    <property type="evidence" value="ECO:0007669"/>
    <property type="project" value="TreeGrafter"/>
</dbReference>
<dbReference type="Pfam" id="PF01477">
    <property type="entry name" value="PLAT"/>
    <property type="match status" value="1"/>
</dbReference>
<keyword evidence="3" id="KW-1133">Transmembrane helix</keyword>
<feature type="region of interest" description="Disordered" evidence="2">
    <location>
        <begin position="747"/>
        <end position="769"/>
    </location>
</feature>
<evidence type="ECO:0000256" key="4">
    <source>
        <dbReference type="SAM" id="SignalP"/>
    </source>
</evidence>
<keyword evidence="4" id="KW-0732">Signal</keyword>
<evidence type="ECO:0000313" key="6">
    <source>
        <dbReference type="Proteomes" id="UP000085678"/>
    </source>
</evidence>
<sequence length="808" mass="89171">MKTALMKRTRVSCVLTFVILVLGMQPGIGMPTLLPHVEHPVLGMSTSTRSLDLLLPPVTGTTTAQQKADPHVAKSSFLDRIYQIARNINTLVKNVSVWMKTKAQLLYHVGIFGGSNTVVGTRKTALRGFKVPPVTTVDARSTINIASKTGTSIGMTEEMTSSSVKHEGIGMKTTSPYVINNQVKPTGFGISTSTISYDPTLQKPQGEDMTLDEILGAFKVEFHRLVGGVSSFVKNVTGLIKTSAQRFSQWITEDNARIDSGTKRKRVKRFAVPNANPFDIWKRTRIPSTTEIPVVEEVTLPPVKPRITIPLKLGFGVDSRLLTSNLHIPPPTFMSHGASYIYCLLAVVFALFLGCFLALTTGRTRKSKIVGIPHLADDVYAYILTVKTGFRRNAGTNSKVKIQLFSNNSASPQYSLSAHGSRQKVFTRGSESMFILYTKAPLGELTSICTTQQGTGVKGKWYLDSMIVSDPVADREWWFDCKKWLKTKHDGVQEHHTFTLTTTDSVFSWMWSTTVSVFHQYHRWIYPALGGGREHMKVLSRPLMLVLLLSAVGNFLLGNILVETALLSLSSQHEVQLTANVFFYTFMVNGIICFANCMCELILGNIRSKELCRSVCLETMGSRSPDMASQMRQTTCDGVVKNKGQGKKAATTNAAENCVRGKCSGEDHLTRHIRLDDRPFASSLHVRNQLSPEDEKHGLYESKSLCNMRISNLNAFGMTQDEARGQEHMVPQRSKSDTEAVSVFYNKNNNNDDNTSDCSNEERESSEGVVSAGVHVVPVLTTGQGEEHVAVKEGSISEEGVSTFCSDR</sequence>
<dbReference type="PANTHER" id="PTHR10877">
    <property type="entry name" value="POLYCYSTIN FAMILY MEMBER"/>
    <property type="match status" value="1"/>
</dbReference>
<feature type="transmembrane region" description="Helical" evidence="3">
    <location>
        <begin position="543"/>
        <end position="562"/>
    </location>
</feature>
<feature type="chain" id="PRO_5010302760" evidence="4">
    <location>
        <begin position="30"/>
        <end position="808"/>
    </location>
</feature>
<feature type="compositionally biased region" description="Low complexity" evidence="2">
    <location>
        <begin position="747"/>
        <end position="758"/>
    </location>
</feature>
<evidence type="ECO:0000256" key="3">
    <source>
        <dbReference type="SAM" id="Phobius"/>
    </source>
</evidence>
<evidence type="ECO:0000259" key="5">
    <source>
        <dbReference type="PROSITE" id="PS50095"/>
    </source>
</evidence>
<keyword evidence="3" id="KW-0812">Transmembrane</keyword>
<dbReference type="OrthoDB" id="5322100at2759"/>
<accession>A0A1S3K7J7</accession>
<proteinExistence type="predicted"/>
<dbReference type="GO" id="GO:0016020">
    <property type="term" value="C:membrane"/>
    <property type="evidence" value="ECO:0007669"/>
    <property type="project" value="TreeGrafter"/>
</dbReference>
<feature type="transmembrane region" description="Helical" evidence="3">
    <location>
        <begin position="339"/>
        <end position="359"/>
    </location>
</feature>
<dbReference type="Proteomes" id="UP000085678">
    <property type="component" value="Unplaced"/>
</dbReference>
<dbReference type="RefSeq" id="XP_013418419.1">
    <property type="nucleotide sequence ID" value="XM_013562965.1"/>
</dbReference>
<dbReference type="PANTHER" id="PTHR10877:SF183">
    <property type="entry name" value="AT14535P-RELATED"/>
    <property type="match status" value="1"/>
</dbReference>
<dbReference type="InterPro" id="IPR001024">
    <property type="entry name" value="PLAT/LH2_dom"/>
</dbReference>
<feature type="transmembrane region" description="Helical" evidence="3">
    <location>
        <begin position="582"/>
        <end position="603"/>
    </location>
</feature>
<evidence type="ECO:0000313" key="7">
    <source>
        <dbReference type="RefSeq" id="XP_013418419.1"/>
    </source>
</evidence>
<gene>
    <name evidence="7" type="primary">LOC106179356</name>
</gene>
<dbReference type="PROSITE" id="PS50095">
    <property type="entry name" value="PLAT"/>
    <property type="match status" value="1"/>
</dbReference>
<organism evidence="6 7">
    <name type="scientific">Lingula anatina</name>
    <name type="common">Brachiopod</name>
    <name type="synonym">Lingula unguis</name>
    <dbReference type="NCBI Taxonomy" id="7574"/>
    <lineage>
        <taxon>Eukaryota</taxon>
        <taxon>Metazoa</taxon>
        <taxon>Spiralia</taxon>
        <taxon>Lophotrochozoa</taxon>
        <taxon>Brachiopoda</taxon>
        <taxon>Linguliformea</taxon>
        <taxon>Lingulata</taxon>
        <taxon>Lingulida</taxon>
        <taxon>Linguloidea</taxon>
        <taxon>Lingulidae</taxon>
        <taxon>Lingula</taxon>
    </lineage>
</organism>